<name>A0A9D1UDX4_9FIRM</name>
<dbReference type="InterPro" id="IPR020256">
    <property type="entry name" value="Spore_coat_CotJA"/>
</dbReference>
<reference evidence="2" key="1">
    <citation type="journal article" date="2021" name="PeerJ">
        <title>Extensive microbial diversity within the chicken gut microbiome revealed by metagenomics and culture.</title>
        <authorList>
            <person name="Gilroy R."/>
            <person name="Ravi A."/>
            <person name="Getino M."/>
            <person name="Pursley I."/>
            <person name="Horton D.L."/>
            <person name="Alikhan N.F."/>
            <person name="Baker D."/>
            <person name="Gharbi K."/>
            <person name="Hall N."/>
            <person name="Watson M."/>
            <person name="Adriaenssens E.M."/>
            <person name="Foster-Nyarko E."/>
            <person name="Jarju S."/>
            <person name="Secka A."/>
            <person name="Antonio M."/>
            <person name="Oren A."/>
            <person name="Chaudhuri R.R."/>
            <person name="La Ragione R."/>
            <person name="Hildebrand F."/>
            <person name="Pallen M.J."/>
        </authorList>
    </citation>
    <scope>NUCLEOTIDE SEQUENCE</scope>
    <source>
        <strain evidence="2">ChiSxjej1B13-11762</strain>
    </source>
</reference>
<proteinExistence type="predicted"/>
<evidence type="ECO:0000256" key="1">
    <source>
        <dbReference type="SAM" id="MobiDB-lite"/>
    </source>
</evidence>
<gene>
    <name evidence="2" type="ORF">H9873_01230</name>
</gene>
<dbReference type="EMBL" id="DXGF01000023">
    <property type="protein sequence ID" value="HIW82935.1"/>
    <property type="molecule type" value="Genomic_DNA"/>
</dbReference>
<dbReference type="Proteomes" id="UP000824263">
    <property type="component" value="Unassembled WGS sequence"/>
</dbReference>
<comment type="caution">
    <text evidence="2">The sequence shown here is derived from an EMBL/GenBank/DDBJ whole genome shotgun (WGS) entry which is preliminary data.</text>
</comment>
<dbReference type="Pfam" id="PF11007">
    <property type="entry name" value="CotJA"/>
    <property type="match status" value="1"/>
</dbReference>
<evidence type="ECO:0000313" key="3">
    <source>
        <dbReference type="Proteomes" id="UP000824263"/>
    </source>
</evidence>
<feature type="region of interest" description="Disordered" evidence="1">
    <location>
        <begin position="1"/>
        <end position="23"/>
    </location>
</feature>
<organism evidence="2 3">
    <name type="scientific">Candidatus Dorea gallistercoris</name>
    <dbReference type="NCBI Taxonomy" id="2838542"/>
    <lineage>
        <taxon>Bacteria</taxon>
        <taxon>Bacillati</taxon>
        <taxon>Bacillota</taxon>
        <taxon>Clostridia</taxon>
        <taxon>Lachnospirales</taxon>
        <taxon>Lachnospiraceae</taxon>
        <taxon>Dorea</taxon>
    </lineage>
</organism>
<reference evidence="2" key="2">
    <citation type="submission" date="2021-04" db="EMBL/GenBank/DDBJ databases">
        <authorList>
            <person name="Gilroy R."/>
        </authorList>
    </citation>
    <scope>NUCLEOTIDE SEQUENCE</scope>
    <source>
        <strain evidence="2">ChiSxjej1B13-11762</strain>
    </source>
</reference>
<protein>
    <submittedName>
        <fullName evidence="2">Spore coat associated protein CotJA</fullName>
    </submittedName>
</protein>
<accession>A0A9D1UDX4</accession>
<sequence>MRRGGCGRNPSSASSACPDRYPGTENTGCAPKDPIAGMPVAMAYVPWQEWRNLYDARQGFCCGTIFEDLNKPFQGMGGCRR</sequence>
<dbReference type="AlphaFoldDB" id="A0A9D1UDX4"/>
<evidence type="ECO:0000313" key="2">
    <source>
        <dbReference type="EMBL" id="HIW82935.1"/>
    </source>
</evidence>